<evidence type="ECO:0000313" key="4">
    <source>
        <dbReference type="EMBL" id="KAL3357831.1"/>
    </source>
</evidence>
<feature type="domain" description="Disease resistance protein At4g27190-like leucine-rich repeats" evidence="3">
    <location>
        <begin position="170"/>
        <end position="303"/>
    </location>
</feature>
<keyword evidence="1" id="KW-0611">Plant defense</keyword>
<feature type="domain" description="Disease resistance protein At4g27190-like leucine-rich repeats" evidence="3">
    <location>
        <begin position="9"/>
        <end position="127"/>
    </location>
</feature>
<reference evidence="4 5" key="1">
    <citation type="submission" date="2024-05" db="EMBL/GenBank/DDBJ databases">
        <title>De novo assembly of an allotetraploid wild potato.</title>
        <authorList>
            <person name="Hosaka A.J."/>
        </authorList>
    </citation>
    <scope>NUCLEOTIDE SEQUENCE [LARGE SCALE GENOMIC DNA]</scope>
    <source>
        <tissue evidence="4">Young leaves</tissue>
    </source>
</reference>
<name>A0ABD2TNK4_9SOLN</name>
<organism evidence="4 5">
    <name type="scientific">Solanum stoloniferum</name>
    <dbReference type="NCBI Taxonomy" id="62892"/>
    <lineage>
        <taxon>Eukaryota</taxon>
        <taxon>Viridiplantae</taxon>
        <taxon>Streptophyta</taxon>
        <taxon>Embryophyta</taxon>
        <taxon>Tracheophyta</taxon>
        <taxon>Spermatophyta</taxon>
        <taxon>Magnoliopsida</taxon>
        <taxon>eudicotyledons</taxon>
        <taxon>Gunneridae</taxon>
        <taxon>Pentapetalae</taxon>
        <taxon>asterids</taxon>
        <taxon>lamiids</taxon>
        <taxon>Solanales</taxon>
        <taxon>Solanaceae</taxon>
        <taxon>Solanoideae</taxon>
        <taxon>Solaneae</taxon>
        <taxon>Solanum</taxon>
    </lineage>
</organism>
<dbReference type="InterPro" id="IPR032675">
    <property type="entry name" value="LRR_dom_sf"/>
</dbReference>
<dbReference type="Gene3D" id="3.80.10.10">
    <property type="entry name" value="Ribonuclease Inhibitor"/>
    <property type="match status" value="2"/>
</dbReference>
<dbReference type="SUPFAM" id="SSF52047">
    <property type="entry name" value="RNI-like"/>
    <property type="match status" value="1"/>
</dbReference>
<proteinExistence type="predicted"/>
<feature type="non-terminal residue" evidence="4">
    <location>
        <position position="1"/>
    </location>
</feature>
<protein>
    <recommendedName>
        <fullName evidence="3">Disease resistance protein At4g27190-like leucine-rich repeats domain-containing protein</fullName>
    </recommendedName>
</protein>
<gene>
    <name evidence="4" type="ORF">AABB24_018163</name>
</gene>
<evidence type="ECO:0000259" key="3">
    <source>
        <dbReference type="Pfam" id="PF23247"/>
    </source>
</evidence>
<dbReference type="EMBL" id="JBJKTR010000010">
    <property type="protein sequence ID" value="KAL3357831.1"/>
    <property type="molecule type" value="Genomic_DNA"/>
</dbReference>
<keyword evidence="5" id="KW-1185">Reference proteome</keyword>
<dbReference type="Proteomes" id="UP001627284">
    <property type="component" value="Unassembled WGS sequence"/>
</dbReference>
<dbReference type="AlphaFoldDB" id="A0ABD2TNK4"/>
<feature type="region of interest" description="Disordered" evidence="2">
    <location>
        <begin position="325"/>
        <end position="352"/>
    </location>
</feature>
<evidence type="ECO:0000256" key="2">
    <source>
        <dbReference type="SAM" id="MobiDB-lite"/>
    </source>
</evidence>
<feature type="compositionally biased region" description="Acidic residues" evidence="2">
    <location>
        <begin position="330"/>
        <end position="352"/>
    </location>
</feature>
<evidence type="ECO:0000256" key="1">
    <source>
        <dbReference type="ARBA" id="ARBA00022821"/>
    </source>
</evidence>
<dbReference type="PANTHER" id="PTHR33463:SF198">
    <property type="entry name" value="RPP4C3"/>
    <property type="match status" value="1"/>
</dbReference>
<dbReference type="InterPro" id="IPR050905">
    <property type="entry name" value="Plant_NBS-LRR"/>
</dbReference>
<comment type="caution">
    <text evidence="4">The sequence shown here is derived from an EMBL/GenBank/DDBJ whole genome shotgun (WGS) entry which is preliminary data.</text>
</comment>
<dbReference type="PANTHER" id="PTHR33463">
    <property type="entry name" value="NB-ARC DOMAIN-CONTAINING PROTEIN-RELATED"/>
    <property type="match status" value="1"/>
</dbReference>
<sequence length="352" mass="40000">VSCPNLEVLSISRVNNISPLRSHQLPTDYFTKLQTLFVSHCGKLKNLMSPSVAKGLLNLQVLTIQGCESMEEVITKGEGIMTLFPRLEKLDLADLPKLGHFFLTEFTLELPFLREININNCPEMKTFVKQGIYVSTPSLKSVNNDDEVKVDDLNKAMFDSKVSCRNLEVLSISRVNNISPLRSHQLPTDYFTKLQTLFVSHCGKLRNLMSPSVAKRLLNLQVLTIQGCESMEEVITKGEGIMILFPQLDQLNLDSLPKLGHFYLTELALEFPFLKDVIIYDCPEMKTFVQQGISVSTPHLERMIHDYEEVKVDDLNKWVQQRFISQEQSEASDDDDQSEASDDDDEYEATES</sequence>
<accession>A0ABD2TNK4</accession>
<dbReference type="Pfam" id="PF23247">
    <property type="entry name" value="LRR_RPS2"/>
    <property type="match status" value="2"/>
</dbReference>
<evidence type="ECO:0000313" key="5">
    <source>
        <dbReference type="Proteomes" id="UP001627284"/>
    </source>
</evidence>
<dbReference type="InterPro" id="IPR057135">
    <property type="entry name" value="At4g27190-like_LRR"/>
</dbReference>